<evidence type="ECO:0000259" key="1">
    <source>
        <dbReference type="Pfam" id="PF10040"/>
    </source>
</evidence>
<gene>
    <name evidence="2" type="ORF">AWR36_006155</name>
</gene>
<protein>
    <submittedName>
        <fullName evidence="2">CRISPR system precrRNA processing endoribonuclease RAMP protein Cas6</fullName>
    </submittedName>
</protein>
<organism evidence="2 3">
    <name type="scientific">Microbulbifer flavimaris</name>
    <dbReference type="NCBI Taxonomy" id="1781068"/>
    <lineage>
        <taxon>Bacteria</taxon>
        <taxon>Pseudomonadati</taxon>
        <taxon>Pseudomonadota</taxon>
        <taxon>Gammaproteobacteria</taxon>
        <taxon>Cellvibrionales</taxon>
        <taxon>Microbulbiferaceae</taxon>
        <taxon>Microbulbifer</taxon>
    </lineage>
</organism>
<dbReference type="Gene3D" id="3.30.70.1900">
    <property type="match status" value="1"/>
</dbReference>
<evidence type="ECO:0000313" key="3">
    <source>
        <dbReference type="Proteomes" id="UP000218427"/>
    </source>
</evidence>
<dbReference type="Pfam" id="PF10040">
    <property type="entry name" value="CRISPR_Cas6"/>
    <property type="match status" value="1"/>
</dbReference>
<dbReference type="EMBL" id="LRFG02000002">
    <property type="protein sequence ID" value="PCO05597.1"/>
    <property type="molecule type" value="Genomic_DNA"/>
</dbReference>
<sequence length="311" mass="34720">MTELPVVRLRFEAEVKQPLAIPYYGGSMLRGAFGHALRRLACMTRQRDCSGCPLVRSCPYTRLFAPPPPSDAPLHNLREVPPPYVIEAPAPGKREWQPGERFHFHMVLLGPALAELALVVEAWRRALAAGLGRNRSRLDLQQVYREADDGAPPQLLWQPGEYVETPKPMSIGELGEGQDGCLTLCLRTPLRLQQRGRILSPDMLDARTLLTALLRRHSLLSQFYGVSQAVDSAALAQQASQVSLHGQLYWSDWHRWSSRQRQKMGMGGLLGQITLQGQLTPFLQALHWGQYTHIGKNASFGLGHYHLQAAA</sequence>
<comment type="caution">
    <text evidence="2">The sequence shown here is derived from an EMBL/GenBank/DDBJ whole genome shotgun (WGS) entry which is preliminary data.</text>
</comment>
<accession>A0ABX4I0W7</accession>
<keyword evidence="3" id="KW-1185">Reference proteome</keyword>
<feature type="domain" description="CRISPR-associated protein Cas6 C-terminal" evidence="1">
    <location>
        <begin position="186"/>
        <end position="305"/>
    </location>
</feature>
<name>A0ABX4I0W7_9GAMM</name>
<proteinExistence type="predicted"/>
<evidence type="ECO:0000313" key="2">
    <source>
        <dbReference type="EMBL" id="PCO05597.1"/>
    </source>
</evidence>
<dbReference type="InterPro" id="IPR019267">
    <property type="entry name" value="CRISPR-assoc_Cas6_C"/>
</dbReference>
<dbReference type="RefSeq" id="WP_067082615.1">
    <property type="nucleotide sequence ID" value="NZ_LRFG02000002.1"/>
</dbReference>
<reference evidence="2" key="1">
    <citation type="submission" date="2017-08" db="EMBL/GenBank/DDBJ databases">
        <title>Microbulbifer marisrubri sp. nov., a halophilic alphaproteobacterium isolated from marine sediment of the Yellow Sea, China.</title>
        <authorList>
            <person name="Zhang G."/>
            <person name="Xiong Q."/>
        </authorList>
    </citation>
    <scope>NUCLEOTIDE SEQUENCE [LARGE SCALE GENOMIC DNA]</scope>
    <source>
        <strain evidence="2">WRN-8</strain>
    </source>
</reference>
<dbReference type="Proteomes" id="UP000218427">
    <property type="component" value="Unassembled WGS sequence"/>
</dbReference>